<proteinExistence type="predicted"/>
<evidence type="ECO:0000313" key="2">
    <source>
        <dbReference type="Proteomes" id="UP000297527"/>
    </source>
</evidence>
<dbReference type="OrthoDB" id="3551508at2759"/>
<organism evidence="1 2">
    <name type="scientific">Botryotinia convoluta</name>
    <dbReference type="NCBI Taxonomy" id="54673"/>
    <lineage>
        <taxon>Eukaryota</taxon>
        <taxon>Fungi</taxon>
        <taxon>Dikarya</taxon>
        <taxon>Ascomycota</taxon>
        <taxon>Pezizomycotina</taxon>
        <taxon>Leotiomycetes</taxon>
        <taxon>Helotiales</taxon>
        <taxon>Sclerotiniaceae</taxon>
        <taxon>Botryotinia</taxon>
    </lineage>
</organism>
<name>A0A4Z1HDV7_9HELO</name>
<protein>
    <submittedName>
        <fullName evidence="1">Uncharacterized protein</fullName>
    </submittedName>
</protein>
<keyword evidence="2" id="KW-1185">Reference proteome</keyword>
<dbReference type="Proteomes" id="UP000297527">
    <property type="component" value="Unassembled WGS sequence"/>
</dbReference>
<sequence length="278" mass="29939">MHITLARSLTILGIFTYSFTALILQQTSAGLQNDLGYNVAEPTVSPTVIDSKTLLTSSVFATSSDISLPAISIDERINTGTEPGKKLHERNLGPLGQEGFNIATYLHTNPSNIEVAVTSQILAPVPSITADPSWSEELLTPTTTVIVPASTVYYTEATVTVTQTTITVTARGINALETNTAMLRLNQAPPHTFQTITRSSALASSILRQGKERRGFEEDKEACEALISSEVVNCLETKGLLVPWTTVTEVVGGATMVLVEVSMGAYRGRREAWVTGRR</sequence>
<dbReference type="AlphaFoldDB" id="A0A4Z1HDV7"/>
<reference evidence="1 2" key="1">
    <citation type="submission" date="2017-12" db="EMBL/GenBank/DDBJ databases">
        <title>Comparative genomics of Botrytis spp.</title>
        <authorList>
            <person name="Valero-Jimenez C.A."/>
            <person name="Tapia P."/>
            <person name="Veloso J."/>
            <person name="Silva-Moreno E."/>
            <person name="Staats M."/>
            <person name="Valdes J.H."/>
            <person name="Van Kan J.A.L."/>
        </authorList>
    </citation>
    <scope>NUCLEOTIDE SEQUENCE [LARGE SCALE GENOMIC DNA]</scope>
    <source>
        <strain evidence="1 2">MUCL11595</strain>
    </source>
</reference>
<dbReference type="EMBL" id="PQXN01000316">
    <property type="protein sequence ID" value="TGO46571.1"/>
    <property type="molecule type" value="Genomic_DNA"/>
</dbReference>
<gene>
    <name evidence="1" type="ORF">BCON_0317g00070</name>
</gene>
<comment type="caution">
    <text evidence="1">The sequence shown here is derived from an EMBL/GenBank/DDBJ whole genome shotgun (WGS) entry which is preliminary data.</text>
</comment>
<evidence type="ECO:0000313" key="1">
    <source>
        <dbReference type="EMBL" id="TGO46571.1"/>
    </source>
</evidence>
<accession>A0A4Z1HDV7</accession>